<name>A0A347SRT0_9LACO</name>
<dbReference type="AlphaFoldDB" id="A0A347SRT0"/>
<gene>
    <name evidence="1" type="ORF">DS831_07860</name>
</gene>
<organism evidence="1 2">
    <name type="scientific">Bombilactobacillus bombi</name>
    <dbReference type="NCBI Taxonomy" id="1303590"/>
    <lineage>
        <taxon>Bacteria</taxon>
        <taxon>Bacillati</taxon>
        <taxon>Bacillota</taxon>
        <taxon>Bacilli</taxon>
        <taxon>Lactobacillales</taxon>
        <taxon>Lactobacillaceae</taxon>
        <taxon>Bombilactobacillus</taxon>
    </lineage>
</organism>
<reference evidence="1 2" key="1">
    <citation type="submission" date="2018-07" db="EMBL/GenBank/DDBJ databases">
        <title>Genome sequences of six Lactobacillus spp. isolated from bumble bee guts.</title>
        <authorList>
            <person name="Motta E.V.S."/>
            <person name="Moran N.A."/>
        </authorList>
    </citation>
    <scope>NUCLEOTIDE SEQUENCE [LARGE SCALE GENOMIC DNA]</scope>
    <source>
        <strain evidence="1 2">BI-1.1</strain>
    </source>
</reference>
<dbReference type="RefSeq" id="WP_118902361.1">
    <property type="nucleotide sequence ID" value="NZ_CP031513.1"/>
</dbReference>
<comment type="caution">
    <text evidence="1">The sequence shown here is derived from an EMBL/GenBank/DDBJ whole genome shotgun (WGS) entry which is preliminary data.</text>
</comment>
<protein>
    <submittedName>
        <fullName evidence="1">Uncharacterized protein</fullName>
    </submittedName>
</protein>
<dbReference type="KEGG" id="lbm:DS830_04315"/>
<evidence type="ECO:0000313" key="2">
    <source>
        <dbReference type="Proteomes" id="UP000284109"/>
    </source>
</evidence>
<dbReference type="OrthoDB" id="2304834at2"/>
<evidence type="ECO:0000313" key="1">
    <source>
        <dbReference type="EMBL" id="RHW50065.1"/>
    </source>
</evidence>
<sequence length="152" mass="17864">MMVMWWHQINKPIAAFTLIEAVITLGIVCALLLLPTINYHEQLELQQEKIAVIAFQSNWHNLVNDSFLYNEVRDLSFNSQKHQLQFIDPVHPERSYTQKLPAELECRLQKPFIRITCGEVTPQKIIFTSRTTKQQFKLTVQMHWGEIVEDKT</sequence>
<proteinExistence type="predicted"/>
<dbReference type="EMBL" id="QOCR01000004">
    <property type="protein sequence ID" value="RHW50065.1"/>
    <property type="molecule type" value="Genomic_DNA"/>
</dbReference>
<keyword evidence="2" id="KW-1185">Reference proteome</keyword>
<dbReference type="Proteomes" id="UP000284109">
    <property type="component" value="Unassembled WGS sequence"/>
</dbReference>
<accession>A0A347SRT0</accession>